<sequence>MRSERRNLGQRTFCMLQIRSTEIQRITRVNDTNRIWELRMDRNAFAMLCELLKTRDGLLDDGNVTVEEQVATFVNILAHHTKNRSVQVRFYRSGETISRYVHRVLYALLRLENVLFVKPTPVPDDCTDSRWRWFKGHIATNVLSVCTRELKLIYVLSGWEESATDSRVLRKAITRHNGLKIPFDNNYLADAGYTNGQGFLAPYRGIRYHLQEWEDFDRTPRNHEEYFNMKHSQARNIIERCFGLLKKRWTILRSPSRNWTPEEEDVMITILEGIIADGGKCDTGSFRPGTYELIASKMCEKIENITITGKHVQNKMKRLKDKYSAAYDMLNTSGFGWNDTHKCVTVSPEILEEYLKKHPNKNYTANRPFPHYERLVTVFGKDRAIGNMAKSVAKALDNMGLETANRPFPHYERLVTVFGKDRAIGNMVESAADALDNIGLETEESDTAGFTQPSTTPSNVASASFDPNTGETSKRKRKRNVSSTTEEITKVFEKSMERASADIAKLTEAITGGDAMTRLGVELEGVGLDRMQVIQVAMYFGNKPNQLRIWNGLNDSYKPDFVKAILEE</sequence>
<feature type="compositionally biased region" description="Polar residues" evidence="3">
    <location>
        <begin position="448"/>
        <end position="471"/>
    </location>
</feature>
<feature type="region of interest" description="Disordered" evidence="3">
    <location>
        <begin position="444"/>
        <end position="485"/>
    </location>
</feature>
<evidence type="ECO:0008006" key="8">
    <source>
        <dbReference type="Google" id="ProtNLM"/>
    </source>
</evidence>
<evidence type="ECO:0000256" key="2">
    <source>
        <dbReference type="ARBA" id="ARBA00022723"/>
    </source>
</evidence>
<name>A0AAD9U0Y9_9ROSI</name>
<keyword evidence="2" id="KW-0479">Metal-binding</keyword>
<organism evidence="6 7">
    <name type="scientific">Dipteronia dyeriana</name>
    <dbReference type="NCBI Taxonomy" id="168575"/>
    <lineage>
        <taxon>Eukaryota</taxon>
        <taxon>Viridiplantae</taxon>
        <taxon>Streptophyta</taxon>
        <taxon>Embryophyta</taxon>
        <taxon>Tracheophyta</taxon>
        <taxon>Spermatophyta</taxon>
        <taxon>Magnoliopsida</taxon>
        <taxon>eudicotyledons</taxon>
        <taxon>Gunneridae</taxon>
        <taxon>Pentapetalae</taxon>
        <taxon>rosids</taxon>
        <taxon>malvids</taxon>
        <taxon>Sapindales</taxon>
        <taxon>Sapindaceae</taxon>
        <taxon>Hippocastanoideae</taxon>
        <taxon>Acereae</taxon>
        <taxon>Dipteronia</taxon>
    </lineage>
</organism>
<dbReference type="EMBL" id="JANJYI010000006">
    <property type="protein sequence ID" value="KAK2645894.1"/>
    <property type="molecule type" value="Genomic_DNA"/>
</dbReference>
<protein>
    <recommendedName>
        <fullName evidence="8">Myb/SANT-like domain-containing protein</fullName>
    </recommendedName>
</protein>
<dbReference type="PANTHER" id="PTHR46250">
    <property type="entry name" value="MYB/SANT-LIKE DNA-BINDING DOMAIN PROTEIN-RELATED"/>
    <property type="match status" value="1"/>
</dbReference>
<dbReference type="Pfam" id="PF26138">
    <property type="entry name" value="DUF8040"/>
    <property type="match status" value="1"/>
</dbReference>
<dbReference type="Proteomes" id="UP001280121">
    <property type="component" value="Unassembled WGS sequence"/>
</dbReference>
<comment type="cofactor">
    <cofactor evidence="1">
        <name>a divalent metal cation</name>
        <dbReference type="ChEBI" id="CHEBI:60240"/>
    </cofactor>
</comment>
<evidence type="ECO:0000256" key="3">
    <source>
        <dbReference type="SAM" id="MobiDB-lite"/>
    </source>
</evidence>
<keyword evidence="7" id="KW-1185">Reference proteome</keyword>
<dbReference type="InterPro" id="IPR027806">
    <property type="entry name" value="HARBI1_dom"/>
</dbReference>
<proteinExistence type="predicted"/>
<evidence type="ECO:0000313" key="7">
    <source>
        <dbReference type="Proteomes" id="UP001280121"/>
    </source>
</evidence>
<comment type="caution">
    <text evidence="6">The sequence shown here is derived from an EMBL/GenBank/DDBJ whole genome shotgun (WGS) entry which is preliminary data.</text>
</comment>
<dbReference type="InterPro" id="IPR058353">
    <property type="entry name" value="DUF8040"/>
</dbReference>
<dbReference type="PANTHER" id="PTHR46250:SF18">
    <property type="entry name" value="MYB_SANT-LIKE DOMAIN-CONTAINING PROTEIN"/>
    <property type="match status" value="1"/>
</dbReference>
<accession>A0AAD9U0Y9</accession>
<feature type="domain" description="DDE Tnp4" evidence="4">
    <location>
        <begin position="127"/>
        <end position="270"/>
    </location>
</feature>
<dbReference type="GO" id="GO:0046872">
    <property type="term" value="F:metal ion binding"/>
    <property type="evidence" value="ECO:0007669"/>
    <property type="project" value="UniProtKB-KW"/>
</dbReference>
<feature type="domain" description="DUF8040" evidence="5">
    <location>
        <begin position="23"/>
        <end position="109"/>
    </location>
</feature>
<evidence type="ECO:0000259" key="5">
    <source>
        <dbReference type="Pfam" id="PF26138"/>
    </source>
</evidence>
<evidence type="ECO:0000259" key="4">
    <source>
        <dbReference type="Pfam" id="PF13359"/>
    </source>
</evidence>
<dbReference type="Pfam" id="PF13359">
    <property type="entry name" value="DDE_Tnp_4"/>
    <property type="match status" value="1"/>
</dbReference>
<reference evidence="6" key="1">
    <citation type="journal article" date="2023" name="Plant J.">
        <title>Genome sequences and population genomics provide insights into the demographic history, inbreeding, and mutation load of two 'living fossil' tree species of Dipteronia.</title>
        <authorList>
            <person name="Feng Y."/>
            <person name="Comes H.P."/>
            <person name="Chen J."/>
            <person name="Zhu S."/>
            <person name="Lu R."/>
            <person name="Zhang X."/>
            <person name="Li P."/>
            <person name="Qiu J."/>
            <person name="Olsen K.M."/>
            <person name="Qiu Y."/>
        </authorList>
    </citation>
    <scope>NUCLEOTIDE SEQUENCE</scope>
    <source>
        <strain evidence="6">KIB01</strain>
    </source>
</reference>
<evidence type="ECO:0000256" key="1">
    <source>
        <dbReference type="ARBA" id="ARBA00001968"/>
    </source>
</evidence>
<evidence type="ECO:0000313" key="6">
    <source>
        <dbReference type="EMBL" id="KAK2645894.1"/>
    </source>
</evidence>
<dbReference type="AlphaFoldDB" id="A0AAD9U0Y9"/>
<gene>
    <name evidence="6" type="ORF">Ddye_021089</name>
</gene>